<dbReference type="GeneID" id="19903441"/>
<reference evidence="6" key="1">
    <citation type="submission" date="2012-06" db="EMBL/GenBank/DDBJ databases">
        <title>The genome sequence of Coniosporium apollinis CBS 100218.</title>
        <authorList>
            <consortium name="The Broad Institute Genome Sequencing Platform"/>
            <person name="Cuomo C."/>
            <person name="Gorbushina A."/>
            <person name="Noack S."/>
            <person name="Walker B."/>
            <person name="Young S.K."/>
            <person name="Zeng Q."/>
            <person name="Gargeya S."/>
            <person name="Fitzgerald M."/>
            <person name="Haas B."/>
            <person name="Abouelleil A."/>
            <person name="Alvarado L."/>
            <person name="Arachchi H.M."/>
            <person name="Berlin A.M."/>
            <person name="Chapman S.B."/>
            <person name="Goldberg J."/>
            <person name="Griggs A."/>
            <person name="Gujja S."/>
            <person name="Hansen M."/>
            <person name="Howarth C."/>
            <person name="Imamovic A."/>
            <person name="Larimer J."/>
            <person name="McCowan C."/>
            <person name="Montmayeur A."/>
            <person name="Murphy C."/>
            <person name="Neiman D."/>
            <person name="Pearson M."/>
            <person name="Priest M."/>
            <person name="Roberts A."/>
            <person name="Saif S."/>
            <person name="Shea T."/>
            <person name="Sisk P."/>
            <person name="Sykes S."/>
            <person name="Wortman J."/>
            <person name="Nusbaum C."/>
            <person name="Birren B."/>
        </authorList>
    </citation>
    <scope>NUCLEOTIDE SEQUENCE [LARGE SCALE GENOMIC DNA]</scope>
    <source>
        <strain evidence="6">CBS 100218</strain>
    </source>
</reference>
<evidence type="ECO:0000256" key="4">
    <source>
        <dbReference type="SAM" id="MobiDB-lite"/>
    </source>
</evidence>
<dbReference type="eggNOG" id="KOG1200">
    <property type="taxonomic scope" value="Eukaryota"/>
</dbReference>
<evidence type="ECO:0000256" key="2">
    <source>
        <dbReference type="ARBA" id="ARBA00022857"/>
    </source>
</evidence>
<keyword evidence="2" id="KW-0521">NADP</keyword>
<protein>
    <recommendedName>
        <fullName evidence="7">3-oxoacyl-[acyl-carrier protein] reductase</fullName>
    </recommendedName>
</protein>
<evidence type="ECO:0008006" key="7">
    <source>
        <dbReference type="Google" id="ProtNLM"/>
    </source>
</evidence>
<dbReference type="HOGENOM" id="CLU_010194_1_0_1"/>
<sequence length="276" mass="28992">MDIIPSSRLTSLTKGDATKGASEPLTDTANHYSMKDKVIAVTGGAQGIGLATVKLLLARGAKVSVGDLDDEALDAARKELESSADKDKIRVQKLNVASKDDVEDWIRETVKWGGSLNGAANVAGINGPDAGKVTLAQTSDEHWNAVVSVNLMGMFYCVRAELNNMQGAGSIVCTTSVQGLIGFPMTAAYSITKHGIVGMVKAAAKEVGEKGIRVNAIAPGAIDTQMVSEKDRDNIQTPIKRLGKPEECAHLIAFLLSDEASFITGATYAIDGGWAC</sequence>
<evidence type="ECO:0000256" key="1">
    <source>
        <dbReference type="ARBA" id="ARBA00006484"/>
    </source>
</evidence>
<gene>
    <name evidence="5" type="ORF">W97_06130</name>
</gene>
<dbReference type="Gene3D" id="3.40.50.720">
    <property type="entry name" value="NAD(P)-binding Rossmann-like Domain"/>
    <property type="match status" value="1"/>
</dbReference>
<dbReference type="GO" id="GO:0016491">
    <property type="term" value="F:oxidoreductase activity"/>
    <property type="evidence" value="ECO:0007669"/>
    <property type="project" value="UniProtKB-KW"/>
</dbReference>
<dbReference type="PANTHER" id="PTHR24321:SF8">
    <property type="entry name" value="ESTRADIOL 17-BETA-DEHYDROGENASE 8-RELATED"/>
    <property type="match status" value="1"/>
</dbReference>
<dbReference type="InterPro" id="IPR020904">
    <property type="entry name" value="Sc_DH/Rdtase_CS"/>
</dbReference>
<feature type="region of interest" description="Disordered" evidence="4">
    <location>
        <begin position="1"/>
        <end position="24"/>
    </location>
</feature>
<dbReference type="OMA" id="YTWAYNT"/>
<dbReference type="PANTHER" id="PTHR24321">
    <property type="entry name" value="DEHYDROGENASES, SHORT CHAIN"/>
    <property type="match status" value="1"/>
</dbReference>
<dbReference type="FunFam" id="3.40.50.720:FF:000084">
    <property type="entry name" value="Short-chain dehydrogenase reductase"/>
    <property type="match status" value="1"/>
</dbReference>
<dbReference type="PROSITE" id="PS00061">
    <property type="entry name" value="ADH_SHORT"/>
    <property type="match status" value="1"/>
</dbReference>
<name>R7YYZ4_CONA1</name>
<dbReference type="EMBL" id="JH767584">
    <property type="protein sequence ID" value="EON67014.1"/>
    <property type="molecule type" value="Genomic_DNA"/>
</dbReference>
<keyword evidence="6" id="KW-1185">Reference proteome</keyword>
<proteinExistence type="inferred from homology"/>
<dbReference type="InterPro" id="IPR002347">
    <property type="entry name" value="SDR_fam"/>
</dbReference>
<comment type="similarity">
    <text evidence="1">Belongs to the short-chain dehydrogenases/reductases (SDR) family.</text>
</comment>
<dbReference type="Pfam" id="PF13561">
    <property type="entry name" value="adh_short_C2"/>
    <property type="match status" value="1"/>
</dbReference>
<dbReference type="OrthoDB" id="1669814at2759"/>
<evidence type="ECO:0000313" key="6">
    <source>
        <dbReference type="Proteomes" id="UP000016924"/>
    </source>
</evidence>
<dbReference type="SUPFAM" id="SSF51735">
    <property type="entry name" value="NAD(P)-binding Rossmann-fold domains"/>
    <property type="match status" value="1"/>
</dbReference>
<dbReference type="STRING" id="1168221.R7YYZ4"/>
<dbReference type="InterPro" id="IPR036291">
    <property type="entry name" value="NAD(P)-bd_dom_sf"/>
</dbReference>
<evidence type="ECO:0000313" key="5">
    <source>
        <dbReference type="EMBL" id="EON67014.1"/>
    </source>
</evidence>
<keyword evidence="3" id="KW-0560">Oxidoreductase</keyword>
<dbReference type="RefSeq" id="XP_007782331.1">
    <property type="nucleotide sequence ID" value="XM_007784141.1"/>
</dbReference>
<accession>R7YYZ4</accession>
<dbReference type="Proteomes" id="UP000016924">
    <property type="component" value="Unassembled WGS sequence"/>
</dbReference>
<evidence type="ECO:0000256" key="3">
    <source>
        <dbReference type="ARBA" id="ARBA00023002"/>
    </source>
</evidence>
<dbReference type="PRINTS" id="PR00081">
    <property type="entry name" value="GDHRDH"/>
</dbReference>
<organism evidence="5 6">
    <name type="scientific">Coniosporium apollinis (strain CBS 100218)</name>
    <name type="common">Rock-inhabiting black yeast</name>
    <dbReference type="NCBI Taxonomy" id="1168221"/>
    <lineage>
        <taxon>Eukaryota</taxon>
        <taxon>Fungi</taxon>
        <taxon>Dikarya</taxon>
        <taxon>Ascomycota</taxon>
        <taxon>Pezizomycotina</taxon>
        <taxon>Dothideomycetes</taxon>
        <taxon>Dothideomycetes incertae sedis</taxon>
        <taxon>Coniosporium</taxon>
    </lineage>
</organism>
<dbReference type="AlphaFoldDB" id="R7YYZ4"/>